<reference evidence="1" key="1">
    <citation type="submission" date="2021-06" db="EMBL/GenBank/DDBJ databases">
        <authorList>
            <person name="Kallberg Y."/>
            <person name="Tangrot J."/>
            <person name="Rosling A."/>
        </authorList>
    </citation>
    <scope>NUCLEOTIDE SEQUENCE</scope>
    <source>
        <strain evidence="1">IN212</strain>
    </source>
</reference>
<dbReference type="EMBL" id="CAJVPZ010001041">
    <property type="protein sequence ID" value="CAG8482791.1"/>
    <property type="molecule type" value="Genomic_DNA"/>
</dbReference>
<dbReference type="AlphaFoldDB" id="A0A9N8Z897"/>
<sequence length="122" mass="14354">MRLDEMGNEFRVNIRAYNKIKNPYNSAMQEAAQFQMPYSLRRLFAIILVFGEPGDVRTLWNDNFISMSEDFVRNRISSSQCLINAVLLHIKSILEQHHRKLNEFDLSTLDLSKEQNQKNYQG</sequence>
<comment type="caution">
    <text evidence="1">The sequence shown here is derived from an EMBL/GenBank/DDBJ whole genome shotgun (WGS) entry which is preliminary data.</text>
</comment>
<gene>
    <name evidence="1" type="ORF">RFULGI_LOCUS1614</name>
</gene>
<keyword evidence="2" id="KW-1185">Reference proteome</keyword>
<evidence type="ECO:0000313" key="2">
    <source>
        <dbReference type="Proteomes" id="UP000789396"/>
    </source>
</evidence>
<evidence type="ECO:0000313" key="1">
    <source>
        <dbReference type="EMBL" id="CAG8482791.1"/>
    </source>
</evidence>
<name>A0A9N8Z897_9GLOM</name>
<organism evidence="1 2">
    <name type="scientific">Racocetra fulgida</name>
    <dbReference type="NCBI Taxonomy" id="60492"/>
    <lineage>
        <taxon>Eukaryota</taxon>
        <taxon>Fungi</taxon>
        <taxon>Fungi incertae sedis</taxon>
        <taxon>Mucoromycota</taxon>
        <taxon>Glomeromycotina</taxon>
        <taxon>Glomeromycetes</taxon>
        <taxon>Diversisporales</taxon>
        <taxon>Gigasporaceae</taxon>
        <taxon>Racocetra</taxon>
    </lineage>
</organism>
<dbReference type="Proteomes" id="UP000789396">
    <property type="component" value="Unassembled WGS sequence"/>
</dbReference>
<proteinExistence type="predicted"/>
<accession>A0A9N8Z897</accession>
<protein>
    <submittedName>
        <fullName evidence="1">7227_t:CDS:1</fullName>
    </submittedName>
</protein>
<dbReference type="OrthoDB" id="2446745at2759"/>